<dbReference type="PANTHER" id="PTHR33055">
    <property type="entry name" value="TRANSPOSASE FOR INSERTION SEQUENCE ELEMENT IS1111A"/>
    <property type="match status" value="1"/>
</dbReference>
<evidence type="ECO:0000259" key="2">
    <source>
        <dbReference type="Pfam" id="PF02371"/>
    </source>
</evidence>
<organism evidence="3 4">
    <name type="scientific">Microbacterium deminutum</name>
    <dbReference type="NCBI Taxonomy" id="344164"/>
    <lineage>
        <taxon>Bacteria</taxon>
        <taxon>Bacillati</taxon>
        <taxon>Actinomycetota</taxon>
        <taxon>Actinomycetes</taxon>
        <taxon>Micrococcales</taxon>
        <taxon>Microbacteriaceae</taxon>
        <taxon>Microbacterium</taxon>
    </lineage>
</organism>
<sequence length="352" mass="39053">MVIVLGADVHKATHTFVAVDEVGRKLGEKTVRATTTGHDGALRWARAQFGDELRWGIEDCRHLSARLERDLLGAGQQVVRVPPKLMAQARASARERGKSDPIDALAVARAVLREPDLPAASHDESTRELKLLVDRREDLVSERTRQINRLRWHLHELDPEFEVPAKSLRIRAQRERVAGWLTGRDGLVAEIARDILTDISLVSRKADDLEKRIIVLVEARYPHLLAIPGCGPLAAAKIAGETANATRFRSEACFAMNAGVAPLPVWSGTTRGRVRMSRTGNRQLNAALHRIAVTQIRLDGLGRVYYRKRIDTGDSTFEALRCLKRRLARTVFNALTADQQPSQIPASLPLAA</sequence>
<dbReference type="InterPro" id="IPR002525">
    <property type="entry name" value="Transp_IS110-like_N"/>
</dbReference>
<evidence type="ECO:0000259" key="1">
    <source>
        <dbReference type="Pfam" id="PF01548"/>
    </source>
</evidence>
<dbReference type="Proteomes" id="UP001499933">
    <property type="component" value="Unassembled WGS sequence"/>
</dbReference>
<name>A0ABN2RMG1_9MICO</name>
<keyword evidence="4" id="KW-1185">Reference proteome</keyword>
<feature type="domain" description="Transposase IS116/IS110/IS902 C-terminal" evidence="2">
    <location>
        <begin position="223"/>
        <end position="306"/>
    </location>
</feature>
<proteinExistence type="predicted"/>
<dbReference type="NCBIfam" id="NF033542">
    <property type="entry name" value="transpos_IS110"/>
    <property type="match status" value="1"/>
</dbReference>
<accession>A0ABN2RMG1</accession>
<reference evidence="3 4" key="1">
    <citation type="journal article" date="2019" name="Int. J. Syst. Evol. Microbiol.">
        <title>The Global Catalogue of Microorganisms (GCM) 10K type strain sequencing project: providing services to taxonomists for standard genome sequencing and annotation.</title>
        <authorList>
            <consortium name="The Broad Institute Genomics Platform"/>
            <consortium name="The Broad Institute Genome Sequencing Center for Infectious Disease"/>
            <person name="Wu L."/>
            <person name="Ma J."/>
        </authorList>
    </citation>
    <scope>NUCLEOTIDE SEQUENCE [LARGE SCALE GENOMIC DNA]</scope>
    <source>
        <strain evidence="3 4">JCM 14901</strain>
    </source>
</reference>
<comment type="caution">
    <text evidence="3">The sequence shown here is derived from an EMBL/GenBank/DDBJ whole genome shotgun (WGS) entry which is preliminary data.</text>
</comment>
<dbReference type="InterPro" id="IPR047650">
    <property type="entry name" value="Transpos_IS110"/>
</dbReference>
<feature type="domain" description="Transposase IS110-like N-terminal" evidence="1">
    <location>
        <begin position="6"/>
        <end position="157"/>
    </location>
</feature>
<dbReference type="RefSeq" id="WP_344097777.1">
    <property type="nucleotide sequence ID" value="NZ_BAAAOG010000022.1"/>
</dbReference>
<gene>
    <name evidence="3" type="ORF">GCM10009776_38040</name>
</gene>
<evidence type="ECO:0008006" key="5">
    <source>
        <dbReference type="Google" id="ProtNLM"/>
    </source>
</evidence>
<dbReference type="PANTHER" id="PTHR33055:SF16">
    <property type="entry name" value="TRANSPOSASE FOR INSERTION SEQUENCE ELEMENT IS1547"/>
    <property type="match status" value="1"/>
</dbReference>
<dbReference type="Pfam" id="PF02371">
    <property type="entry name" value="Transposase_20"/>
    <property type="match status" value="1"/>
</dbReference>
<dbReference type="EMBL" id="BAAAOG010000022">
    <property type="protein sequence ID" value="GAA1971627.1"/>
    <property type="molecule type" value="Genomic_DNA"/>
</dbReference>
<evidence type="ECO:0000313" key="3">
    <source>
        <dbReference type="EMBL" id="GAA1971627.1"/>
    </source>
</evidence>
<dbReference type="InterPro" id="IPR003346">
    <property type="entry name" value="Transposase_20"/>
</dbReference>
<protein>
    <recommendedName>
        <fullName evidence="5">IS110 family transposase</fullName>
    </recommendedName>
</protein>
<evidence type="ECO:0000313" key="4">
    <source>
        <dbReference type="Proteomes" id="UP001499933"/>
    </source>
</evidence>
<dbReference type="Pfam" id="PF01548">
    <property type="entry name" value="DEDD_Tnp_IS110"/>
    <property type="match status" value="1"/>
</dbReference>